<name>A0A2S9JPC3_9HYPH</name>
<accession>A0A2S9JPC3</accession>
<protein>
    <submittedName>
        <fullName evidence="2">Uncharacterized protein</fullName>
    </submittedName>
</protein>
<dbReference type="EMBL" id="PVBT01000002">
    <property type="protein sequence ID" value="PRD55009.1"/>
    <property type="molecule type" value="Genomic_DNA"/>
</dbReference>
<dbReference type="RefSeq" id="WP_105733239.1">
    <property type="nucleotide sequence ID" value="NZ_PVBT01000002.1"/>
</dbReference>
<organism evidence="2 3">
    <name type="scientific">Phyllobacterium myrsinacearum</name>
    <dbReference type="NCBI Taxonomy" id="28101"/>
    <lineage>
        <taxon>Bacteria</taxon>
        <taxon>Pseudomonadati</taxon>
        <taxon>Pseudomonadota</taxon>
        <taxon>Alphaproteobacteria</taxon>
        <taxon>Hyphomicrobiales</taxon>
        <taxon>Phyllobacteriaceae</taxon>
        <taxon>Phyllobacterium</taxon>
    </lineage>
</organism>
<dbReference type="OrthoDB" id="8421418at2"/>
<evidence type="ECO:0000256" key="1">
    <source>
        <dbReference type="SAM" id="MobiDB-lite"/>
    </source>
</evidence>
<proteinExistence type="predicted"/>
<keyword evidence="3" id="KW-1185">Reference proteome</keyword>
<dbReference type="AlphaFoldDB" id="A0A2S9JPC3"/>
<reference evidence="2 3" key="1">
    <citation type="submission" date="2018-02" db="EMBL/GenBank/DDBJ databases">
        <title>The draft genome of Phyllobacterium myrsinacearum DSM5892.</title>
        <authorList>
            <person name="Li L."/>
            <person name="Liu L."/>
            <person name="Zhang X."/>
            <person name="Wang T."/>
        </authorList>
    </citation>
    <scope>NUCLEOTIDE SEQUENCE [LARGE SCALE GENOMIC DNA]</scope>
    <source>
        <strain evidence="2 3">DSM 5892</strain>
    </source>
</reference>
<feature type="region of interest" description="Disordered" evidence="1">
    <location>
        <begin position="1"/>
        <end position="22"/>
    </location>
</feature>
<gene>
    <name evidence="2" type="ORF">C5750_07380</name>
</gene>
<evidence type="ECO:0000313" key="3">
    <source>
        <dbReference type="Proteomes" id="UP000238563"/>
    </source>
</evidence>
<comment type="caution">
    <text evidence="2">The sequence shown here is derived from an EMBL/GenBank/DDBJ whole genome shotgun (WGS) entry which is preliminary data.</text>
</comment>
<evidence type="ECO:0000313" key="2">
    <source>
        <dbReference type="EMBL" id="PRD55009.1"/>
    </source>
</evidence>
<dbReference type="Proteomes" id="UP000238563">
    <property type="component" value="Unassembled WGS sequence"/>
</dbReference>
<sequence>MATPTIPEVGLKQAGDSSDPKKQFDEALNQAILKGGGMFMSQQMMKIANEILGEAMDDE</sequence>